<dbReference type="NCBIfam" id="TIGR00163">
    <property type="entry name" value="PS_decarb"/>
    <property type="match status" value="1"/>
</dbReference>
<keyword evidence="6" id="KW-0443">Lipid metabolism</keyword>
<dbReference type="InterPro" id="IPR003817">
    <property type="entry name" value="PS_Dcarbxylase"/>
</dbReference>
<evidence type="ECO:0000256" key="6">
    <source>
        <dbReference type="ARBA" id="ARBA00023098"/>
    </source>
</evidence>
<name>A0A1X0R7S4_RHIZD</name>
<proteinExistence type="predicted"/>
<dbReference type="PANTHER" id="PTHR10067:SF17">
    <property type="entry name" value="PHOSPHATIDYLSERINE DECARBOXYLASE PROENZYME 2"/>
    <property type="match status" value="1"/>
</dbReference>
<evidence type="ECO:0000256" key="8">
    <source>
        <dbReference type="ARBA" id="ARBA00023239"/>
    </source>
</evidence>
<evidence type="ECO:0000313" key="12">
    <source>
        <dbReference type="EMBL" id="ORE08117.1"/>
    </source>
</evidence>
<keyword evidence="8" id="KW-0456">Lyase</keyword>
<evidence type="ECO:0000256" key="2">
    <source>
        <dbReference type="ARBA" id="ARBA00005189"/>
    </source>
</evidence>
<dbReference type="GO" id="GO:0006646">
    <property type="term" value="P:phosphatidylethanolamine biosynthetic process"/>
    <property type="evidence" value="ECO:0007669"/>
    <property type="project" value="UniProtKB-UniPathway"/>
</dbReference>
<evidence type="ECO:0000256" key="5">
    <source>
        <dbReference type="ARBA" id="ARBA00022793"/>
    </source>
</evidence>
<comment type="pathway">
    <text evidence="11">Phospholipid metabolism; phosphatidylethanolamine biosynthesis.</text>
</comment>
<evidence type="ECO:0000256" key="9">
    <source>
        <dbReference type="ARBA" id="ARBA00023264"/>
    </source>
</evidence>
<gene>
    <name evidence="12" type="ORF">BCV72DRAFT_324844</name>
</gene>
<evidence type="ECO:0000256" key="7">
    <source>
        <dbReference type="ARBA" id="ARBA00023209"/>
    </source>
</evidence>
<keyword evidence="4" id="KW-0444">Lipid biosynthesis</keyword>
<dbReference type="Pfam" id="PF02666">
    <property type="entry name" value="PS_Dcarbxylase"/>
    <property type="match status" value="1"/>
</dbReference>
<dbReference type="AlphaFoldDB" id="A0A1X0R7S4"/>
<keyword evidence="10" id="KW-0670">Pyruvate</keyword>
<sequence length="398" mass="45251">MTSEDFESTKPFEPKHNDIEEQIQKDDEVKLMRSFSQIIDQSTSPEHIIGEGGIHDTSTKVPTHWYRRKLTGWIHSHLVPEGFRVAVEKKYGNFVIIRSTGEYHYEEMPIYTRIGMHLLFGGYYRGKVVGTNLMHELFTKESIRQGIYFNKPESVGQIASFVQHYHIDMSEYVLGIGEYKSFNDFFTRAIRPEKRPIDSPEDESVVVSSADCRLNVFNSVSDATELWIKGRNFNLPNLLQNNDLADKLDGGSLAIFRLAPQDYHRFHMPAKGTIKSIQSIEGTYYTVNPCVVESTVDVFTENHRCVVTVESPLGFTYAIVCIGALLVGSVVFTNASLDQGEKTLEKGEEMGYFQYGGSTVIVIFPKDTIEWDDDILDHSKQSVETKVNMGEHIGQFIM</sequence>
<keyword evidence="7" id="KW-0594">Phospholipid biosynthesis</keyword>
<comment type="pathway">
    <text evidence="2">Lipid metabolism.</text>
</comment>
<evidence type="ECO:0000256" key="11">
    <source>
        <dbReference type="ARBA" id="ARBA00024326"/>
    </source>
</evidence>
<comment type="cofactor">
    <cofactor evidence="1">
        <name>pyruvate</name>
        <dbReference type="ChEBI" id="CHEBI:15361"/>
    </cofactor>
</comment>
<dbReference type="PANTHER" id="PTHR10067">
    <property type="entry name" value="PHOSPHATIDYLSERINE DECARBOXYLASE"/>
    <property type="match status" value="1"/>
</dbReference>
<protein>
    <recommendedName>
        <fullName evidence="3">phosphatidylserine decarboxylase</fullName>
        <ecNumber evidence="3">4.1.1.65</ecNumber>
    </recommendedName>
</protein>
<evidence type="ECO:0000256" key="3">
    <source>
        <dbReference type="ARBA" id="ARBA00012243"/>
    </source>
</evidence>
<reference evidence="12" key="1">
    <citation type="journal article" date="2016" name="Proc. Natl. Acad. Sci. U.S.A.">
        <title>Lipid metabolic changes in an early divergent fungus govern the establishment of a mutualistic symbiosis with endobacteria.</title>
        <authorList>
            <person name="Lastovetsky O.A."/>
            <person name="Gaspar M.L."/>
            <person name="Mondo S.J."/>
            <person name="LaButti K.M."/>
            <person name="Sandor L."/>
            <person name="Grigoriev I.V."/>
            <person name="Henry S.A."/>
            <person name="Pawlowska T.E."/>
        </authorList>
    </citation>
    <scope>NUCLEOTIDE SEQUENCE [LARGE SCALE GENOMIC DNA]</scope>
    <source>
        <strain evidence="12">ATCC 52814</strain>
    </source>
</reference>
<evidence type="ECO:0000256" key="4">
    <source>
        <dbReference type="ARBA" id="ARBA00022516"/>
    </source>
</evidence>
<dbReference type="OrthoDB" id="5973539at2759"/>
<keyword evidence="9" id="KW-1208">Phospholipid metabolism</keyword>
<dbReference type="Proteomes" id="UP000242414">
    <property type="component" value="Unassembled WGS sequence"/>
</dbReference>
<keyword evidence="5" id="KW-0210">Decarboxylase</keyword>
<dbReference type="GO" id="GO:0004609">
    <property type="term" value="F:phosphatidylserine decarboxylase activity"/>
    <property type="evidence" value="ECO:0007669"/>
    <property type="project" value="UniProtKB-EC"/>
</dbReference>
<evidence type="ECO:0000256" key="1">
    <source>
        <dbReference type="ARBA" id="ARBA00001928"/>
    </source>
</evidence>
<dbReference type="UniPathway" id="UPA00558"/>
<evidence type="ECO:0000256" key="10">
    <source>
        <dbReference type="ARBA" id="ARBA00023317"/>
    </source>
</evidence>
<dbReference type="EC" id="4.1.1.65" evidence="3"/>
<organism evidence="12">
    <name type="scientific">Rhizopus microsporus var. microsporus</name>
    <dbReference type="NCBI Taxonomy" id="86635"/>
    <lineage>
        <taxon>Eukaryota</taxon>
        <taxon>Fungi</taxon>
        <taxon>Fungi incertae sedis</taxon>
        <taxon>Mucoromycota</taxon>
        <taxon>Mucoromycotina</taxon>
        <taxon>Mucoromycetes</taxon>
        <taxon>Mucorales</taxon>
        <taxon>Mucorineae</taxon>
        <taxon>Rhizopodaceae</taxon>
        <taxon>Rhizopus</taxon>
    </lineage>
</organism>
<dbReference type="EMBL" id="KV921893">
    <property type="protein sequence ID" value="ORE08117.1"/>
    <property type="molecule type" value="Genomic_DNA"/>
</dbReference>
<dbReference type="InterPro" id="IPR033177">
    <property type="entry name" value="PSD-B"/>
</dbReference>
<dbReference type="VEuPathDB" id="FungiDB:BCV72DRAFT_324844"/>
<accession>A0A1X0R7S4</accession>